<proteinExistence type="predicted"/>
<dbReference type="KEGG" id="rmar:GBA65_00580"/>
<protein>
    <submittedName>
        <fullName evidence="1">DUF2795 domain-containing protein</fullName>
    </submittedName>
</protein>
<dbReference type="InterPro" id="IPR021527">
    <property type="entry name" value="DUF2795"/>
</dbReference>
<evidence type="ECO:0000313" key="1">
    <source>
        <dbReference type="EMBL" id="QIN77257.1"/>
    </source>
</evidence>
<gene>
    <name evidence="1" type="ORF">GBA65_00580</name>
</gene>
<name>A0A6G8PST1_9ACTN</name>
<evidence type="ECO:0000313" key="2">
    <source>
        <dbReference type="Proteomes" id="UP000502706"/>
    </source>
</evidence>
<sequence length="87" mass="9279">MFPPAPEGYANTDVRGKRRRATMDNFGSMGNIQQYLQGINFPAQKEEVASGAEGNGAPQGIVDQIRNAATERFNGPQEVVQAIGGGQ</sequence>
<dbReference type="Proteomes" id="UP000502706">
    <property type="component" value="Chromosome"/>
</dbReference>
<dbReference type="AlphaFoldDB" id="A0A6G8PST1"/>
<keyword evidence="2" id="KW-1185">Reference proteome</keyword>
<accession>A0A6G8PST1</accession>
<organism evidence="1 2">
    <name type="scientific">Rubrobacter marinus</name>
    <dbReference type="NCBI Taxonomy" id="2653852"/>
    <lineage>
        <taxon>Bacteria</taxon>
        <taxon>Bacillati</taxon>
        <taxon>Actinomycetota</taxon>
        <taxon>Rubrobacteria</taxon>
        <taxon>Rubrobacterales</taxon>
        <taxon>Rubrobacteraceae</taxon>
        <taxon>Rubrobacter</taxon>
    </lineage>
</organism>
<dbReference type="EMBL" id="CP045121">
    <property type="protein sequence ID" value="QIN77257.1"/>
    <property type="molecule type" value="Genomic_DNA"/>
</dbReference>
<reference evidence="1 2" key="1">
    <citation type="submission" date="2019-10" db="EMBL/GenBank/DDBJ databases">
        <title>Rubrobacter sp nov SCSIO 52915 isolated from a deep-sea sediment in the South China Sea.</title>
        <authorList>
            <person name="Chen R.W."/>
        </authorList>
    </citation>
    <scope>NUCLEOTIDE SEQUENCE [LARGE SCALE GENOMIC DNA]</scope>
    <source>
        <strain evidence="1 2">SCSIO 52915</strain>
    </source>
</reference>
<dbReference type="Pfam" id="PF11387">
    <property type="entry name" value="DUF2795"/>
    <property type="match status" value="1"/>
</dbReference>